<dbReference type="Proteomes" id="UP000183287">
    <property type="component" value="Unassembled WGS sequence"/>
</dbReference>
<dbReference type="OrthoDB" id="9802256at2"/>
<sequence>MNKTTNWSLQGSYFETCNCVTSCPCIWLQPPSEGNCKLLVAWHIESGHLENQSLDGLNVALACYSPGHMKDGNWQAALYVDERANDEQFNAITQIFSGQQGGHPALLMSFVSEVLGAKKVRIDYQEQGNKRLLSIPGIAQAEIEGIQGIKEGDATIDNPPLCVVTSHPAVVARSSHYQYQDYDKVWKFTERNGFYSPFVYQP</sequence>
<dbReference type="EMBL" id="FOUB01000003">
    <property type="protein sequence ID" value="SFL71354.1"/>
    <property type="molecule type" value="Genomic_DNA"/>
</dbReference>
<name>A0A1I4JY16_9PROT</name>
<dbReference type="RefSeq" id="WP_074903157.1">
    <property type="nucleotide sequence ID" value="NZ_FOUB01000003.1"/>
</dbReference>
<keyword evidence="2" id="KW-1185">Reference proteome</keyword>
<proteinExistence type="predicted"/>
<evidence type="ECO:0008006" key="3">
    <source>
        <dbReference type="Google" id="ProtNLM"/>
    </source>
</evidence>
<dbReference type="Pfam" id="PF07040">
    <property type="entry name" value="DUF1326"/>
    <property type="match status" value="1"/>
</dbReference>
<accession>A0A1I4JY16</accession>
<reference evidence="2" key="1">
    <citation type="submission" date="2016-10" db="EMBL/GenBank/DDBJ databases">
        <authorList>
            <person name="Varghese N."/>
            <person name="Submissions S."/>
        </authorList>
    </citation>
    <scope>NUCLEOTIDE SEQUENCE [LARGE SCALE GENOMIC DNA]</scope>
    <source>
        <strain evidence="2">Nm44</strain>
    </source>
</reference>
<evidence type="ECO:0000313" key="2">
    <source>
        <dbReference type="Proteomes" id="UP000183287"/>
    </source>
</evidence>
<protein>
    <recommendedName>
        <fullName evidence="3">DUF1326 domain-containing protein</fullName>
    </recommendedName>
</protein>
<organism evidence="1 2">
    <name type="scientific">Nitrosomonas communis</name>
    <dbReference type="NCBI Taxonomy" id="44574"/>
    <lineage>
        <taxon>Bacteria</taxon>
        <taxon>Pseudomonadati</taxon>
        <taxon>Pseudomonadota</taxon>
        <taxon>Betaproteobacteria</taxon>
        <taxon>Nitrosomonadales</taxon>
        <taxon>Nitrosomonadaceae</taxon>
        <taxon>Nitrosomonas</taxon>
    </lineage>
</organism>
<dbReference type="AlphaFoldDB" id="A0A1I4JY16"/>
<dbReference type="InterPro" id="IPR009758">
    <property type="entry name" value="DUF1326"/>
</dbReference>
<gene>
    <name evidence="1" type="ORF">SAMN05421863_100324</name>
</gene>
<evidence type="ECO:0000313" key="1">
    <source>
        <dbReference type="EMBL" id="SFL71354.1"/>
    </source>
</evidence>